<organism evidence="1 2">
    <name type="scientific">Perkinsus olseni</name>
    <name type="common">Perkinsus atlanticus</name>
    <dbReference type="NCBI Taxonomy" id="32597"/>
    <lineage>
        <taxon>Eukaryota</taxon>
        <taxon>Sar</taxon>
        <taxon>Alveolata</taxon>
        <taxon>Perkinsozoa</taxon>
        <taxon>Perkinsea</taxon>
        <taxon>Perkinsida</taxon>
        <taxon>Perkinsidae</taxon>
        <taxon>Perkinsus</taxon>
    </lineage>
</organism>
<protein>
    <submittedName>
        <fullName evidence="1">Uncharacterized protein</fullName>
    </submittedName>
</protein>
<dbReference type="AlphaFoldDB" id="A0A7J6NEG1"/>
<dbReference type="OrthoDB" id="10312134at2759"/>
<name>A0A7J6NEG1_PEROL</name>
<evidence type="ECO:0000313" key="2">
    <source>
        <dbReference type="Proteomes" id="UP000541610"/>
    </source>
</evidence>
<dbReference type="EMBL" id="JABANP010000448">
    <property type="protein sequence ID" value="KAF4682236.1"/>
    <property type="molecule type" value="Genomic_DNA"/>
</dbReference>
<dbReference type="Proteomes" id="UP000541610">
    <property type="component" value="Unassembled WGS sequence"/>
</dbReference>
<gene>
    <name evidence="1" type="ORF">FOZ60_010817</name>
</gene>
<proteinExistence type="predicted"/>
<sequence length="516" mass="58125">MPPGGILSTLQELLGVAPEQRGDSLQHYCKLVRQEDPPTPVSARVYDHDDNDIVGLTRNRRPRLVTGEDGVVRKLHGRVAITAIMAMWVPVDPQSGLAVVPREQQPALPVLRPAPAALQLEDVLDAISAVGPVDTSVDLHEFDAQSLVNTEAEVDIINESLSYLPRSEDLDGVLPPIRPVDQNAFDWDIDSTIEKAGIRHPGWTRPWPFRPVPFVPWRMVALRCDPTSRRGDMEYLTSAPFAVTREDVLSGDWGEFWQGFDDGHGCNGFLNNAFVAFEHPLVAGVLPSFDEDCSARLLFLSELGEGPQRNKDSREEAWPENPEIVTAAGVLRWLHSAQVGAMAVTIHCSQGSTHGEIRSECDVLFCCNYHLERALPVVMRLSRERPLRPNSYVFSARSTRAFECGLEDDYGRPSGLDRPESLVDMLYKYESVRAREGFPLPRAPLTPFPEVFNVRPNELIAAPATGVNRRREHRSSINFAWSRCTDSFEDVVRPVLERWREQGSQRDEEYRHWWKD</sequence>
<reference evidence="1 2" key="1">
    <citation type="submission" date="2020-04" db="EMBL/GenBank/DDBJ databases">
        <title>Perkinsus olseni comparative genomics.</title>
        <authorList>
            <person name="Bogema D.R."/>
        </authorList>
    </citation>
    <scope>NUCLEOTIDE SEQUENCE [LARGE SCALE GENOMIC DNA]</scope>
    <source>
        <strain evidence="1">00978-12</strain>
    </source>
</reference>
<evidence type="ECO:0000313" key="1">
    <source>
        <dbReference type="EMBL" id="KAF4682236.1"/>
    </source>
</evidence>
<comment type="caution">
    <text evidence="1">The sequence shown here is derived from an EMBL/GenBank/DDBJ whole genome shotgun (WGS) entry which is preliminary data.</text>
</comment>
<accession>A0A7J6NEG1</accession>